<evidence type="ECO:0000313" key="1">
    <source>
        <dbReference type="EMBL" id="KAK7907709.1"/>
    </source>
</evidence>
<keyword evidence="2" id="KW-1185">Reference proteome</keyword>
<comment type="caution">
    <text evidence="1">The sequence shown here is derived from an EMBL/GenBank/DDBJ whole genome shotgun (WGS) entry which is preliminary data.</text>
</comment>
<sequence length="134" mass="15180">MRLTLIERTAKFILFHSEVYDSHNGVYDSHNGVYDSHNGVYDSHGEVYDSHGEVYDSNGEVYNSHNEVYDSHSEVYDSNVHGVCDGTALSAPLTYTHTALMTRWSHSFSHASVPEVTKVKVHRLSRNIPDNGFY</sequence>
<reference evidence="2" key="1">
    <citation type="submission" date="2024-04" db="EMBL/GenBank/DDBJ databases">
        <title>Salinicola lusitanus LLJ914,a marine bacterium isolated from the Okinawa Trough.</title>
        <authorList>
            <person name="Li J."/>
        </authorList>
    </citation>
    <scope>NUCLEOTIDE SEQUENCE [LARGE SCALE GENOMIC DNA]</scope>
</reference>
<proteinExistence type="predicted"/>
<dbReference type="AlphaFoldDB" id="A0AAW0P2P4"/>
<name>A0AAW0P2P4_9GOBI</name>
<protein>
    <submittedName>
        <fullName evidence="1">Uncharacterized protein</fullName>
    </submittedName>
</protein>
<dbReference type="Proteomes" id="UP001460270">
    <property type="component" value="Unassembled WGS sequence"/>
</dbReference>
<gene>
    <name evidence="1" type="ORF">WMY93_016321</name>
</gene>
<dbReference type="EMBL" id="JBBPFD010000011">
    <property type="protein sequence ID" value="KAK7907709.1"/>
    <property type="molecule type" value="Genomic_DNA"/>
</dbReference>
<evidence type="ECO:0000313" key="2">
    <source>
        <dbReference type="Proteomes" id="UP001460270"/>
    </source>
</evidence>
<accession>A0AAW0P2P4</accession>
<organism evidence="1 2">
    <name type="scientific">Mugilogobius chulae</name>
    <name type="common">yellowstripe goby</name>
    <dbReference type="NCBI Taxonomy" id="88201"/>
    <lineage>
        <taxon>Eukaryota</taxon>
        <taxon>Metazoa</taxon>
        <taxon>Chordata</taxon>
        <taxon>Craniata</taxon>
        <taxon>Vertebrata</taxon>
        <taxon>Euteleostomi</taxon>
        <taxon>Actinopterygii</taxon>
        <taxon>Neopterygii</taxon>
        <taxon>Teleostei</taxon>
        <taxon>Neoteleostei</taxon>
        <taxon>Acanthomorphata</taxon>
        <taxon>Gobiaria</taxon>
        <taxon>Gobiiformes</taxon>
        <taxon>Gobioidei</taxon>
        <taxon>Gobiidae</taxon>
        <taxon>Gobionellinae</taxon>
        <taxon>Mugilogobius</taxon>
    </lineage>
</organism>